<dbReference type="CDD" id="cd01734">
    <property type="entry name" value="YlxS_C"/>
    <property type="match status" value="1"/>
</dbReference>
<evidence type="ECO:0000259" key="5">
    <source>
        <dbReference type="Pfam" id="PF17384"/>
    </source>
</evidence>
<dbReference type="InterPro" id="IPR003728">
    <property type="entry name" value="Ribosome_maturation_RimP"/>
</dbReference>
<protein>
    <recommendedName>
        <fullName evidence="3">Ribosome maturation factor RimP</fullName>
    </recommendedName>
</protein>
<comment type="caution">
    <text evidence="6">The sequence shown here is derived from an EMBL/GenBank/DDBJ whole genome shotgun (WGS) entry which is preliminary data.</text>
</comment>
<comment type="subcellular location">
    <subcellularLocation>
        <location evidence="3">Cytoplasm</location>
    </subcellularLocation>
</comment>
<dbReference type="Pfam" id="PF02576">
    <property type="entry name" value="RimP_N"/>
    <property type="match status" value="1"/>
</dbReference>
<feature type="domain" description="Ribosome maturation factor RimP C-terminal" evidence="5">
    <location>
        <begin position="87"/>
        <end position="153"/>
    </location>
</feature>
<comment type="similarity">
    <text evidence="3">Belongs to the RimP family.</text>
</comment>
<dbReference type="Pfam" id="PF17384">
    <property type="entry name" value="DUF150_C"/>
    <property type="match status" value="1"/>
</dbReference>
<dbReference type="RefSeq" id="WP_408126534.1">
    <property type="nucleotide sequence ID" value="NZ_JBFNFH010000007.1"/>
</dbReference>
<name>A0ABW9F6U0_9FIRM</name>
<evidence type="ECO:0000256" key="2">
    <source>
        <dbReference type="ARBA" id="ARBA00022517"/>
    </source>
</evidence>
<dbReference type="SUPFAM" id="SSF74942">
    <property type="entry name" value="YhbC-like, C-terminal domain"/>
    <property type="match status" value="1"/>
</dbReference>
<evidence type="ECO:0000256" key="1">
    <source>
        <dbReference type="ARBA" id="ARBA00022490"/>
    </source>
</evidence>
<evidence type="ECO:0000259" key="4">
    <source>
        <dbReference type="Pfam" id="PF02576"/>
    </source>
</evidence>
<dbReference type="Proteomes" id="UP001629536">
    <property type="component" value="Unassembled WGS sequence"/>
</dbReference>
<evidence type="ECO:0000313" key="7">
    <source>
        <dbReference type="Proteomes" id="UP001629536"/>
    </source>
</evidence>
<dbReference type="EMBL" id="JBFNFH010000007">
    <property type="protein sequence ID" value="MFM1524853.1"/>
    <property type="molecule type" value="Genomic_DNA"/>
</dbReference>
<dbReference type="Gene3D" id="2.30.30.180">
    <property type="entry name" value="Ribosome maturation factor RimP, C-terminal domain"/>
    <property type="match status" value="1"/>
</dbReference>
<dbReference type="PANTHER" id="PTHR33867:SF1">
    <property type="entry name" value="RIBOSOME MATURATION FACTOR RIMP"/>
    <property type="match status" value="1"/>
</dbReference>
<keyword evidence="7" id="KW-1185">Reference proteome</keyword>
<sequence>MSKNLIEKLKLEFEPSIIDMGYELVDIEFIKENYENYLRFYIYSENGIDIDDCEKVSRYLDVKLDEIDPIDVHYYLEVSSPDLNRPLKTDDDLRRNVGEIIEVHLYKKVNGLKDYIGELKEYNSDEIKLLSENIGEVVLNRKDISLIKIWLEF</sequence>
<comment type="function">
    <text evidence="3">Required for maturation of 30S ribosomal subunits.</text>
</comment>
<feature type="domain" description="Ribosome maturation factor RimP N-terminal" evidence="4">
    <location>
        <begin position="14"/>
        <end position="81"/>
    </location>
</feature>
<evidence type="ECO:0000313" key="6">
    <source>
        <dbReference type="EMBL" id="MFM1524853.1"/>
    </source>
</evidence>
<dbReference type="InterPro" id="IPR036847">
    <property type="entry name" value="RimP_C_sf"/>
</dbReference>
<dbReference type="InterPro" id="IPR035956">
    <property type="entry name" value="RimP_N_sf"/>
</dbReference>
<dbReference type="Gene3D" id="3.30.300.70">
    <property type="entry name" value="RimP-like superfamily, N-terminal"/>
    <property type="match status" value="1"/>
</dbReference>
<proteinExistence type="inferred from homology"/>
<gene>
    <name evidence="3 6" type="primary">rimP</name>
    <name evidence="6" type="ORF">ABGF40_04130</name>
</gene>
<accession>A0ABW9F6U0</accession>
<organism evidence="6 7">
    <name type="scientific">Helcococcus bovis</name>
    <dbReference type="NCBI Taxonomy" id="3153252"/>
    <lineage>
        <taxon>Bacteria</taxon>
        <taxon>Bacillati</taxon>
        <taxon>Bacillota</taxon>
        <taxon>Tissierellia</taxon>
        <taxon>Tissierellales</taxon>
        <taxon>Peptoniphilaceae</taxon>
        <taxon>Helcococcus</taxon>
    </lineage>
</organism>
<keyword evidence="1 3" id="KW-0963">Cytoplasm</keyword>
<dbReference type="PANTHER" id="PTHR33867">
    <property type="entry name" value="RIBOSOME MATURATION FACTOR RIMP"/>
    <property type="match status" value="1"/>
</dbReference>
<dbReference type="InterPro" id="IPR028998">
    <property type="entry name" value="RimP_C"/>
</dbReference>
<dbReference type="InterPro" id="IPR028989">
    <property type="entry name" value="RimP_N"/>
</dbReference>
<dbReference type="SUPFAM" id="SSF75420">
    <property type="entry name" value="YhbC-like, N-terminal domain"/>
    <property type="match status" value="1"/>
</dbReference>
<dbReference type="HAMAP" id="MF_01077">
    <property type="entry name" value="RimP"/>
    <property type="match status" value="1"/>
</dbReference>
<keyword evidence="2 3" id="KW-0690">Ribosome biogenesis</keyword>
<reference evidence="6 7" key="1">
    <citation type="journal article" date="2024" name="Front. Microbiol.">
        <title>Pangenomic and biochemical analyses of Helcococcus ovis reveal widespread tetracycline resistance and a novel bacterial species, Helcococcus bovis.</title>
        <authorList>
            <person name="Cunha F."/>
            <person name="Zhai Y."/>
            <person name="Casaro S."/>
            <person name="Jones K.L."/>
            <person name="Hernandez M."/>
            <person name="Bisinotto R.S."/>
            <person name="Kariyawasam S."/>
            <person name="Brown M.B."/>
            <person name="Phillips A."/>
            <person name="Jeong K.C."/>
            <person name="Galvao K.N."/>
        </authorList>
    </citation>
    <scope>NUCLEOTIDE SEQUENCE [LARGE SCALE GENOMIC DNA]</scope>
    <source>
        <strain evidence="6 7">KG197</strain>
    </source>
</reference>
<evidence type="ECO:0000256" key="3">
    <source>
        <dbReference type="HAMAP-Rule" id="MF_01077"/>
    </source>
</evidence>